<dbReference type="Proteomes" id="UP000019151">
    <property type="component" value="Plasmid 1"/>
</dbReference>
<evidence type="ECO:0000256" key="4">
    <source>
        <dbReference type="ARBA" id="ARBA00022777"/>
    </source>
</evidence>
<feature type="compositionally biased region" description="Pro residues" evidence="6">
    <location>
        <begin position="435"/>
        <end position="452"/>
    </location>
</feature>
<dbReference type="InterPro" id="IPR000719">
    <property type="entry name" value="Prot_kinase_dom"/>
</dbReference>
<dbReference type="InterPro" id="IPR011009">
    <property type="entry name" value="Kinase-like_dom_sf"/>
</dbReference>
<evidence type="ECO:0000256" key="5">
    <source>
        <dbReference type="ARBA" id="ARBA00022840"/>
    </source>
</evidence>
<dbReference type="SUPFAM" id="SSF56112">
    <property type="entry name" value="Protein kinase-like (PK-like)"/>
    <property type="match status" value="1"/>
</dbReference>
<evidence type="ECO:0000256" key="6">
    <source>
        <dbReference type="SAM" id="MobiDB-lite"/>
    </source>
</evidence>
<keyword evidence="2" id="KW-0808">Transferase</keyword>
<dbReference type="PANTHER" id="PTHR43671">
    <property type="entry name" value="SERINE/THREONINE-PROTEIN KINASE NEK"/>
    <property type="match status" value="1"/>
</dbReference>
<dbReference type="HOGENOM" id="CLU_410923_0_0_0"/>
<keyword evidence="4 8" id="KW-0418">Kinase</keyword>
<proteinExistence type="predicted"/>
<feature type="region of interest" description="Disordered" evidence="6">
    <location>
        <begin position="403"/>
        <end position="452"/>
    </location>
</feature>
<dbReference type="PANTHER" id="PTHR43671:SF13">
    <property type="entry name" value="SERINE_THREONINE-PROTEIN KINASE NEK2"/>
    <property type="match status" value="1"/>
</dbReference>
<dbReference type="KEGG" id="gba:J421_4773"/>
<dbReference type="CDD" id="cd14014">
    <property type="entry name" value="STKc_PknB_like"/>
    <property type="match status" value="1"/>
</dbReference>
<feature type="domain" description="Protein kinase" evidence="7">
    <location>
        <begin position="55"/>
        <end position="304"/>
    </location>
</feature>
<name>W0RRU5_9BACT</name>
<protein>
    <recommendedName>
        <fullName evidence="1">non-specific serine/threonine protein kinase</fullName>
        <ecNumber evidence="1">2.7.11.1</ecNumber>
    </recommendedName>
</protein>
<evidence type="ECO:0000313" key="8">
    <source>
        <dbReference type="EMBL" id="AHG92308.1"/>
    </source>
</evidence>
<keyword evidence="3" id="KW-0547">Nucleotide-binding</keyword>
<accession>W0RRU5</accession>
<keyword evidence="8" id="KW-0614">Plasmid</keyword>
<dbReference type="GO" id="GO:0004674">
    <property type="term" value="F:protein serine/threonine kinase activity"/>
    <property type="evidence" value="ECO:0007669"/>
    <property type="project" value="UniProtKB-EC"/>
</dbReference>
<reference evidence="8 9" key="1">
    <citation type="journal article" date="2014" name="Genome Announc.">
        <title>Genome Sequence and Methylome of Soil Bacterium Gemmatirosa kalamazoonensis KBS708T, a Member of the Rarely Cultivated Gemmatimonadetes Phylum.</title>
        <authorList>
            <person name="Debruyn J.M."/>
            <person name="Radosevich M."/>
            <person name="Wommack K.E."/>
            <person name="Polson S.W."/>
            <person name="Hauser L.J."/>
            <person name="Fawaz M.N."/>
            <person name="Korlach J."/>
            <person name="Tsai Y.C."/>
        </authorList>
    </citation>
    <scope>NUCLEOTIDE SEQUENCE [LARGE SCALE GENOMIC DNA]</scope>
    <source>
        <strain evidence="8 9">KBS708</strain>
        <plasmid evidence="9">Plasmid 1</plasmid>
    </source>
</reference>
<dbReference type="Gene3D" id="1.10.510.10">
    <property type="entry name" value="Transferase(Phosphotransferase) domain 1"/>
    <property type="match status" value="1"/>
</dbReference>
<evidence type="ECO:0000256" key="3">
    <source>
        <dbReference type="ARBA" id="ARBA00022741"/>
    </source>
</evidence>
<sequence>MLVVARCTGCGVDVIGGATLCLTCEAAVAEHSAVRYDPSGTALLERLQVATLGEYAFVRELGRGRMTVAYLARDVGLDRDVVIKVVRPEHARHKALLMRFWRAASRAASLGAHPNVLRVFRAPERKGLQFLVMQYVDGCSLERLLRDGTPLPTELARHVLAQVTAALRYAHDRGIVHGDIEPGNVLVDRRGAVVVGDFEIAEVANRFAVGVAACASPEQWRGAAPTAASDQYALGAVAYRLFAGTPAFAGTAAEVRLAHMGEAPSLRRAWLDAPEPLVKLVDRMLATIPGERWPDLAAVQEKLVDPTGPTAAELSAALAARVAAVTPNDTARDALPTTTSSGALRVVRPGALAVADAAHGPLVVDRVRVIASRVPRRSLWWRGLAAVGVAMMAFAGVRMMARGGAPKSGRPASPVSAPTSAPASTPASTRASAPASPPASAPAPAPRPAPVIVAPTPPPPALVLAPEVPAREVPNVEPPRAVPVAKTHVAARNGRRQRATHVASVARGRSARTRALVASASTGEAAPADSVLADVPRDAHETGEVHEAAVRRAAARQAIDGFVTALVNHRAGERGPRLAESADARAFTAWLRSADRLEVSPIIIGPPVVADAQRAVADFHVWLHWRTPLGRGSAIRRDAEARFRLVLTQANGVWRAAEVQLAEPFAKP</sequence>
<gene>
    <name evidence="8" type="ORF">J421_4773</name>
</gene>
<dbReference type="AlphaFoldDB" id="W0RRU5"/>
<geneLocation type="plasmid" evidence="8 9">
    <name>1</name>
</geneLocation>
<dbReference type="GO" id="GO:0005524">
    <property type="term" value="F:ATP binding"/>
    <property type="evidence" value="ECO:0007669"/>
    <property type="project" value="UniProtKB-KW"/>
</dbReference>
<dbReference type="EC" id="2.7.11.1" evidence="1"/>
<evidence type="ECO:0000256" key="2">
    <source>
        <dbReference type="ARBA" id="ARBA00022679"/>
    </source>
</evidence>
<evidence type="ECO:0000259" key="7">
    <source>
        <dbReference type="PROSITE" id="PS50011"/>
    </source>
</evidence>
<evidence type="ECO:0000256" key="1">
    <source>
        <dbReference type="ARBA" id="ARBA00012513"/>
    </source>
</evidence>
<keyword evidence="5" id="KW-0067">ATP-binding</keyword>
<dbReference type="OrthoDB" id="9773772at2"/>
<dbReference type="InterPro" id="IPR050660">
    <property type="entry name" value="NEK_Ser/Thr_kinase"/>
</dbReference>
<dbReference type="InParanoid" id="W0RRU5"/>
<dbReference type="Pfam" id="PF00069">
    <property type="entry name" value="Pkinase"/>
    <property type="match status" value="1"/>
</dbReference>
<dbReference type="PROSITE" id="PS50011">
    <property type="entry name" value="PROTEIN_KINASE_DOM"/>
    <property type="match status" value="1"/>
</dbReference>
<dbReference type="RefSeq" id="WP_104023230.1">
    <property type="nucleotide sequence ID" value="NZ_CP007129.1"/>
</dbReference>
<keyword evidence="9" id="KW-1185">Reference proteome</keyword>
<feature type="compositionally biased region" description="Low complexity" evidence="6">
    <location>
        <begin position="403"/>
        <end position="434"/>
    </location>
</feature>
<evidence type="ECO:0000313" key="9">
    <source>
        <dbReference type="Proteomes" id="UP000019151"/>
    </source>
</evidence>
<organism evidence="8 9">
    <name type="scientific">Gemmatirosa kalamazoonensis</name>
    <dbReference type="NCBI Taxonomy" id="861299"/>
    <lineage>
        <taxon>Bacteria</taxon>
        <taxon>Pseudomonadati</taxon>
        <taxon>Gemmatimonadota</taxon>
        <taxon>Gemmatimonadia</taxon>
        <taxon>Gemmatimonadales</taxon>
        <taxon>Gemmatimonadaceae</taxon>
        <taxon>Gemmatirosa</taxon>
    </lineage>
</organism>
<dbReference type="Gene3D" id="3.30.200.20">
    <property type="entry name" value="Phosphorylase Kinase, domain 1"/>
    <property type="match status" value="1"/>
</dbReference>
<dbReference type="EMBL" id="CP007129">
    <property type="protein sequence ID" value="AHG92308.1"/>
    <property type="molecule type" value="Genomic_DNA"/>
</dbReference>